<dbReference type="Pfam" id="PF17236">
    <property type="entry name" value="SU10_MCP"/>
    <property type="match status" value="1"/>
</dbReference>
<comment type="caution">
    <text evidence="1">The sequence shown here is derived from an EMBL/GenBank/DDBJ whole genome shotgun (WGS) entry which is preliminary data.</text>
</comment>
<protein>
    <submittedName>
        <fullName evidence="1">DUF5309 family protein</fullName>
    </submittedName>
</protein>
<dbReference type="RefSeq" id="WP_194514401.1">
    <property type="nucleotide sequence ID" value="NZ_JADIXP010000022.1"/>
</dbReference>
<dbReference type="EMBL" id="JADIXP010000022">
    <property type="protein sequence ID" value="MBF4180592.1"/>
    <property type="molecule type" value="Genomic_DNA"/>
</dbReference>
<dbReference type="Proteomes" id="UP000628560">
    <property type="component" value="Unassembled WGS sequence"/>
</dbReference>
<dbReference type="InterPro" id="IPR035198">
    <property type="entry name" value="SU10_MCP"/>
</dbReference>
<dbReference type="AlphaFoldDB" id="A0ABD4KGF5"/>
<evidence type="ECO:0000313" key="1">
    <source>
        <dbReference type="EMBL" id="MBF4180592.1"/>
    </source>
</evidence>
<organism evidence="1 2">
    <name type="scientific">Lelliottia nimipressuralis</name>
    <dbReference type="NCBI Taxonomy" id="69220"/>
    <lineage>
        <taxon>Bacteria</taxon>
        <taxon>Pseudomonadati</taxon>
        <taxon>Pseudomonadota</taxon>
        <taxon>Gammaproteobacteria</taxon>
        <taxon>Enterobacterales</taxon>
        <taxon>Enterobacteriaceae</taxon>
        <taxon>Lelliottia</taxon>
    </lineage>
</organism>
<accession>A0ABD4KGF5</accession>
<proteinExistence type="predicted"/>
<name>A0ABD4KGF5_9ENTR</name>
<sequence>MAILYSYEHIGVKDQVANDIAMLSPESTMFWSTIGKKTIENQIHQWQIDSLDAPGENAWPENVKWADVPKDYGPTTMMKNTAQKMLKGLAVTSEAQKQAYYAGSGQLDRQSSKRSVELKSDFEWALFNNTTIVYAGRDDDGTSIAAKMGGVKCLISSKDGGVTIIPDPLKGIKTYIVSASTLPTEDDIKDALKRLKTLGAKPEILMASMDMSDTISGMQEKTGENGNRVRVFENSTEVSWEVSTLTDAFGQTVKVMFNPAMPNGSVFIYNSEDWQEAVFESPEVIAPPKDGDADEVIFKLFSGVEHSNPWKSVWLEGKPSA</sequence>
<evidence type="ECO:0000313" key="2">
    <source>
        <dbReference type="Proteomes" id="UP000628560"/>
    </source>
</evidence>
<gene>
    <name evidence="1" type="ORF">ISP11_22295</name>
</gene>
<reference evidence="1 2" key="1">
    <citation type="submission" date="2020-11" db="EMBL/GenBank/DDBJ databases">
        <title>Identification of Lelliottia nimipressuralis from Wound Infection by Whole Genome-Based Bacterial Identification.</title>
        <authorList>
            <person name="Navarathna D.H."/>
            <person name="Choi H."/>
            <person name="Jinadatha C."/>
            <person name="Chatterjee P."/>
            <person name="Hwang M."/>
        </authorList>
    </citation>
    <scope>NUCLEOTIDE SEQUENCE [LARGE SCALE GENOMIC DNA]</scope>
    <source>
        <strain evidence="1 2">DN2020</strain>
    </source>
</reference>